<protein>
    <submittedName>
        <fullName evidence="2">Uncharacterized protein</fullName>
    </submittedName>
</protein>
<dbReference type="AlphaFoldDB" id="A0A0N5C2D6"/>
<reference evidence="2" key="1">
    <citation type="submission" date="2017-02" db="UniProtKB">
        <authorList>
            <consortium name="WormBaseParasite"/>
        </authorList>
    </citation>
    <scope>IDENTIFICATION</scope>
</reference>
<organism evidence="1 2">
    <name type="scientific">Strongyloides papillosus</name>
    <name type="common">Intestinal threadworm</name>
    <dbReference type="NCBI Taxonomy" id="174720"/>
    <lineage>
        <taxon>Eukaryota</taxon>
        <taxon>Metazoa</taxon>
        <taxon>Ecdysozoa</taxon>
        <taxon>Nematoda</taxon>
        <taxon>Chromadorea</taxon>
        <taxon>Rhabditida</taxon>
        <taxon>Tylenchina</taxon>
        <taxon>Panagrolaimomorpha</taxon>
        <taxon>Strongyloidoidea</taxon>
        <taxon>Strongyloididae</taxon>
        <taxon>Strongyloides</taxon>
    </lineage>
</organism>
<proteinExistence type="predicted"/>
<accession>A0A0N5C2D6</accession>
<keyword evidence="1" id="KW-1185">Reference proteome</keyword>
<evidence type="ECO:0000313" key="2">
    <source>
        <dbReference type="WBParaSite" id="SPAL_0001214600.1"/>
    </source>
</evidence>
<dbReference type="WBParaSite" id="SPAL_0001214600.1">
    <property type="protein sequence ID" value="SPAL_0001214600.1"/>
    <property type="gene ID" value="SPAL_0001214600"/>
</dbReference>
<sequence>MQSFLKIVSGDFSSNGRSFTYDYNKWESTRSFTSTKITDELDFLLDSSNWTIPIVMDINFFIVYSVYLS</sequence>
<dbReference type="Proteomes" id="UP000046392">
    <property type="component" value="Unplaced"/>
</dbReference>
<name>A0A0N5C2D6_STREA</name>
<evidence type="ECO:0000313" key="1">
    <source>
        <dbReference type="Proteomes" id="UP000046392"/>
    </source>
</evidence>